<dbReference type="GO" id="GO:0006999">
    <property type="term" value="P:nuclear pore organization"/>
    <property type="evidence" value="ECO:0007669"/>
    <property type="project" value="TreeGrafter"/>
</dbReference>
<evidence type="ECO:0000313" key="6">
    <source>
        <dbReference type="EnsemblMetazoa" id="KAF7488711.1"/>
    </source>
</evidence>
<keyword evidence="7" id="KW-1185">Reference proteome</keyword>
<organism evidence="5">
    <name type="scientific">Sarcoptes scabiei</name>
    <name type="common">Itch mite</name>
    <name type="synonym">Acarus scabiei</name>
    <dbReference type="NCBI Taxonomy" id="52283"/>
    <lineage>
        <taxon>Eukaryota</taxon>
        <taxon>Metazoa</taxon>
        <taxon>Ecdysozoa</taxon>
        <taxon>Arthropoda</taxon>
        <taxon>Chelicerata</taxon>
        <taxon>Arachnida</taxon>
        <taxon>Acari</taxon>
        <taxon>Acariformes</taxon>
        <taxon>Sarcoptiformes</taxon>
        <taxon>Astigmata</taxon>
        <taxon>Psoroptidia</taxon>
        <taxon>Sarcoptoidea</taxon>
        <taxon>Sarcoptidae</taxon>
        <taxon>Sarcoptinae</taxon>
        <taxon>Sarcoptes</taxon>
    </lineage>
</organism>
<keyword evidence="3" id="KW-0813">Transport</keyword>
<dbReference type="EMBL" id="WVUK01000065">
    <property type="protein sequence ID" value="KAF7488711.1"/>
    <property type="molecule type" value="Genomic_DNA"/>
</dbReference>
<dbReference type="InterPro" id="IPR021827">
    <property type="entry name" value="Nup186/Nup192/Nup205"/>
</dbReference>
<evidence type="ECO:0000256" key="3">
    <source>
        <dbReference type="ARBA" id="ARBA00022448"/>
    </source>
</evidence>
<dbReference type="Proteomes" id="UP000070412">
    <property type="component" value="Unassembled WGS sequence"/>
</dbReference>
<dbReference type="GO" id="GO:0044611">
    <property type="term" value="C:nuclear pore inner ring"/>
    <property type="evidence" value="ECO:0007669"/>
    <property type="project" value="TreeGrafter"/>
</dbReference>
<evidence type="ECO:0000256" key="1">
    <source>
        <dbReference type="ARBA" id="ARBA00004123"/>
    </source>
</evidence>
<dbReference type="Pfam" id="PF11894">
    <property type="entry name" value="Nup192"/>
    <property type="match status" value="1"/>
</dbReference>
<comment type="subcellular location">
    <subcellularLocation>
        <location evidence="1">Nucleus</location>
    </subcellularLocation>
</comment>
<reference evidence="5" key="2">
    <citation type="submission" date="2020-01" db="EMBL/GenBank/DDBJ databases">
        <authorList>
            <person name="Korhonen P.K.K."/>
            <person name="Guangxu M.G."/>
            <person name="Wang T.W."/>
            <person name="Stroehlein A.J.S."/>
            <person name="Young N.D."/>
            <person name="Ang C.-S.A."/>
            <person name="Fernando D.W.F."/>
            <person name="Lu H.L."/>
            <person name="Taylor S.T."/>
            <person name="Ehtesham M.E.M."/>
            <person name="Najaraj S.H.N."/>
            <person name="Harsha G.H.G."/>
            <person name="Madugundu A.M."/>
            <person name="Renuse S.R."/>
            <person name="Holt D.H."/>
            <person name="Pandey A.P."/>
            <person name="Papenfuss A.P."/>
            <person name="Gasser R.B.G."/>
            <person name="Fischer K.F."/>
        </authorList>
    </citation>
    <scope>NUCLEOTIDE SEQUENCE</scope>
    <source>
        <strain evidence="5">SSS_KF_BRIS2020</strain>
    </source>
</reference>
<reference evidence="6" key="3">
    <citation type="submission" date="2022-06" db="UniProtKB">
        <authorList>
            <consortium name="EnsemblMetazoa"/>
        </authorList>
    </citation>
    <scope>IDENTIFICATION</scope>
</reference>
<dbReference type="EnsemblMetazoa" id="SSS_3967s_mrna">
    <property type="protein sequence ID" value="KAF7488711.1"/>
    <property type="gene ID" value="SSS_3967"/>
</dbReference>
<evidence type="ECO:0000256" key="4">
    <source>
        <dbReference type="ARBA" id="ARBA00023242"/>
    </source>
</evidence>
<accession>A0A834R2D5</accession>
<reference evidence="7" key="1">
    <citation type="journal article" date="2020" name="PLoS Negl. Trop. Dis.">
        <title>High-quality nuclear genome for Sarcoptes scabiei-A critical resource for a neglected parasite.</title>
        <authorList>
            <person name="Korhonen P.K."/>
            <person name="Gasser R.B."/>
            <person name="Ma G."/>
            <person name="Wang T."/>
            <person name="Stroehlein A.J."/>
            <person name="Young N.D."/>
            <person name="Ang C.S."/>
            <person name="Fernando D.D."/>
            <person name="Lu H.C."/>
            <person name="Taylor S."/>
            <person name="Reynolds S.L."/>
            <person name="Mofiz E."/>
            <person name="Najaraj S.H."/>
            <person name="Gowda H."/>
            <person name="Madugundu A."/>
            <person name="Renuse S."/>
            <person name="Holt D."/>
            <person name="Pandey A."/>
            <person name="Papenfuss A.T."/>
            <person name="Fischer K."/>
        </authorList>
    </citation>
    <scope>NUCLEOTIDE SEQUENCE [LARGE SCALE GENOMIC DNA]</scope>
</reference>
<dbReference type="GO" id="GO:0017056">
    <property type="term" value="F:structural constituent of nuclear pore"/>
    <property type="evidence" value="ECO:0007669"/>
    <property type="project" value="TreeGrafter"/>
</dbReference>
<sequence>MRLESQINLGHYWLPYRQLNNLIKNAIKSDSLQACSQLEQALIKHKAEFISIFKNSPPNSLHRETVQNASKEGITIIENQNKFKKVISQEMVNEALLLSDLFNLNELNALELLITGENQLSRFPEMSRGTVAVLYYYDSKRSLLSALQILIQVSNGKSWISKTSREVSRVINRFINELKEEKIIARCCEILKEFDIKREFELLETNRGLGPGRYRKQVFDTMKDIRKITSSIIFNFSAQTSSTKQEMFQIFDALLACSALEGSHLDTITTNLLMSFIYTLDVAFLQELDDDDRQSVDVCWVKDLSIVTELINRLETSEFQVKSLKSILQFALSLSLKTLSIYSVSGFDTIEIDEEKLMDLAIEENVFENLNQLIALNEFLFKEEFFVRKIHSLNCDMIINMSHKIKELRDKADESGRILNAFSAESIKPFSSLSLQFEKFLTFLANFYLTDPFKLSNEFWLSNERDKTILSSKQQILQKFIRSLHESFFPQILHASVINFIRSLARTSPFNVFNLIKNSSFHSSIQFSISSFSETLTEYLSAVRGSDNAERISASSFIGFSNIHQQQSRKIVSSETICAIVNIIEEIVKNDRTCCVAIAENQQYQFISIMVAILRCAVPRELKAQILRCFAAFSSSASVSTLIWREIESILPRYNSNMLGHPKLWQNGIAIEIEEIEVKNEEYPITIGFLELMQVLFSHYESGSNVHQKMLSGNCFKFILDSILLKTTFRVFKNIGEKWTIIKLGYKLFLNIIEKCDFSEGLNNRTFNVFSQILQENLLFRHIISSLDESVAFLESYYVQPTLKDYDHSLEQIEECCKIILLFLKEVCDKQEIFFESIRGVSGLSITAFVKLETLFNNINPKTNRQDRLIILFKLISFSAPISIASLKLLRSLYKSNYEITYHCLMQIFNIQNSSFKSETLNNIFVECLENESAELRREALLFIDTYLGGSAGSTNAKYTFAHKLVGIESKLHSLKNISLFGQSYTCLHSILSFFEPSINFEELIEERKLGMHIIYKLCSSIHTNEIVLRVLRSSYDFNMQYLKFWDRISVEQTMKSQEIIGNLIDEMTYFMKILAIDIRITSEQKLKSYYSSFINFLLKKTKKSRIIGFLYEFIFEHEYPTMQNFDYFDVKELGNIIEDSLNADNTIDLPLLHQKLCNEISTVGNQIALSSSGILREEINKIIMHCAQVNQSVQILKQKNDYVEAWCELVQTIILSKCLETMDEEMQSRFMTEINLELMNRMNDSSTNDSFFLSISSTILIGSWTLNEIQSKSISNITSCIRSIMQVLENSSTIWSQHKRARINFYASLLYLLRLIPSTLFNELKFSPNLLEKLTRDILSGHEVAKMLSISILNRCDASNWLQELILNGSLKQLLTSLLHDEREIRANKYEFIRAFYVFESKIMLLIKIFSSNDVKFLLNGLLSNLDLVNSLESLQCFDMYPYLICENPVCFKMFSYVLRLIITITTTNNRQIIAEFGSFLSSHSILHDLIRIAPTIKDSENGKEILLLISRLIGRLILDANKNLQQNFIGLLPLFCGKETLSPIECEIVWIILNSCVQLVKFNAANPIFEPSLNSIDSRIYSKNNLESLVYIINTVVIRSDEIPEMIEIVECSLYLLWIHLNIYFSMPIQNMSVEMHQEIELLRDQAESTFNEAFFAKIQSSRKNLFIDALCRRIKRIVALKNVQNFLI</sequence>
<proteinExistence type="inferred from homology"/>
<dbReference type="PANTHER" id="PTHR31344">
    <property type="entry name" value="NUCLEAR PORE COMPLEX PROTEIN NUP205"/>
    <property type="match status" value="1"/>
</dbReference>
<keyword evidence="4" id="KW-0539">Nucleus</keyword>
<dbReference type="PANTHER" id="PTHR31344:SF0">
    <property type="entry name" value="NUCLEAR PORE COMPLEX PROTEIN NUP205"/>
    <property type="match status" value="1"/>
</dbReference>
<comment type="similarity">
    <text evidence="2">Belongs to the NUP186/NUP192/NUP205 family.</text>
</comment>
<name>A0A834R2D5_SARSC</name>
<evidence type="ECO:0000313" key="7">
    <source>
        <dbReference type="Proteomes" id="UP000070412"/>
    </source>
</evidence>
<gene>
    <name evidence="5" type="ORF">SSS_3967</name>
</gene>
<evidence type="ECO:0000313" key="5">
    <source>
        <dbReference type="EMBL" id="KAF7488711.1"/>
    </source>
</evidence>
<dbReference type="OrthoDB" id="2019644at2759"/>
<protein>
    <submittedName>
        <fullName evidence="5">Nuclear pore complex protein</fullName>
    </submittedName>
</protein>
<evidence type="ECO:0000256" key="2">
    <source>
        <dbReference type="ARBA" id="ARBA00005892"/>
    </source>
</evidence>